<dbReference type="GO" id="GO:0008270">
    <property type="term" value="F:zinc ion binding"/>
    <property type="evidence" value="ECO:0007669"/>
    <property type="project" value="UniProtKB-KW"/>
</dbReference>
<keyword evidence="3" id="KW-0862">Zinc</keyword>
<dbReference type="InterPro" id="IPR051188">
    <property type="entry name" value="PHD-type_Zinc_Finger"/>
</dbReference>
<organism evidence="5 6">
    <name type="scientific">Callipepla squamata</name>
    <name type="common">Scaled quail</name>
    <dbReference type="NCBI Taxonomy" id="9009"/>
    <lineage>
        <taxon>Eukaryota</taxon>
        <taxon>Metazoa</taxon>
        <taxon>Chordata</taxon>
        <taxon>Craniata</taxon>
        <taxon>Vertebrata</taxon>
        <taxon>Euteleostomi</taxon>
        <taxon>Archelosauria</taxon>
        <taxon>Archosauria</taxon>
        <taxon>Dinosauria</taxon>
        <taxon>Saurischia</taxon>
        <taxon>Theropoda</taxon>
        <taxon>Coelurosauria</taxon>
        <taxon>Aves</taxon>
        <taxon>Neognathae</taxon>
        <taxon>Galloanserae</taxon>
        <taxon>Galliformes</taxon>
        <taxon>Odontophoridae</taxon>
        <taxon>Callipepla</taxon>
    </lineage>
</organism>
<dbReference type="Pfam" id="PF13771">
    <property type="entry name" value="zf-HC5HC2H"/>
    <property type="match status" value="1"/>
</dbReference>
<keyword evidence="1" id="KW-0479">Metal-binding</keyword>
<evidence type="ECO:0000256" key="2">
    <source>
        <dbReference type="ARBA" id="ARBA00022771"/>
    </source>
</evidence>
<dbReference type="STRING" id="9009.A0A226N2Y9"/>
<name>A0A226N2Y9_CALSU</name>
<dbReference type="InterPro" id="IPR059102">
    <property type="entry name" value="PHD_PHF7/G2E3-like"/>
</dbReference>
<keyword evidence="2" id="KW-0863">Zinc-finger</keyword>
<evidence type="ECO:0000256" key="3">
    <source>
        <dbReference type="ARBA" id="ARBA00022833"/>
    </source>
</evidence>
<protein>
    <recommendedName>
        <fullName evidence="4">PHD-type domain-containing protein</fullName>
    </recommendedName>
</protein>
<dbReference type="OrthoDB" id="512616at2759"/>
<dbReference type="Pfam" id="PF26054">
    <property type="entry name" value="PHD_G2E3"/>
    <property type="match status" value="1"/>
</dbReference>
<feature type="domain" description="PHD-type" evidence="4">
    <location>
        <begin position="128"/>
        <end position="176"/>
    </location>
</feature>
<dbReference type="AlphaFoldDB" id="A0A226N2Y9"/>
<dbReference type="PANTHER" id="PTHR12420:SF47">
    <property type="entry name" value="PHD FINGER PROTEIN 7"/>
    <property type="match status" value="1"/>
</dbReference>
<dbReference type="Proteomes" id="UP000198323">
    <property type="component" value="Unassembled WGS sequence"/>
</dbReference>
<dbReference type="InterPro" id="IPR013083">
    <property type="entry name" value="Znf_RING/FYVE/PHD"/>
</dbReference>
<proteinExistence type="predicted"/>
<dbReference type="SUPFAM" id="SSF57903">
    <property type="entry name" value="FYVE/PHD zinc finger"/>
    <property type="match status" value="1"/>
</dbReference>
<reference evidence="5 6" key="1">
    <citation type="submission" date="2016-07" db="EMBL/GenBank/DDBJ databases">
        <title>Disparate Historic Effective Population Sizes Predicted by Modern Levels of Genome Diversity for the Scaled Quail (Callipepla squamata) and the Northern Bobwhite (Colinus virginianus): Inferences from First and Second Generation Draft Genome Assemblies for Sympatric New World Quail.</title>
        <authorList>
            <person name="Oldeschulte D.L."/>
            <person name="Halley Y.A."/>
            <person name="Bhattarai E.K."/>
            <person name="Brashear W.A."/>
            <person name="Hill J."/>
            <person name="Metz R.P."/>
            <person name="Johnson C.D."/>
            <person name="Rollins D."/>
            <person name="Peterson M.J."/>
            <person name="Bickhart D.M."/>
            <person name="Decker J.E."/>
            <person name="Seabury C.M."/>
        </authorList>
    </citation>
    <scope>NUCLEOTIDE SEQUENCE [LARGE SCALE GENOMIC DNA]</scope>
    <source>
        <strain evidence="5 6">Texas</strain>
        <tissue evidence="5">Leg muscle</tissue>
    </source>
</reference>
<comment type="caution">
    <text evidence="5">The sequence shown here is derived from an EMBL/GenBank/DDBJ whole genome shotgun (WGS) entry which is preliminary data.</text>
</comment>
<dbReference type="InterPro" id="IPR011011">
    <property type="entry name" value="Znf_FYVE_PHD"/>
</dbReference>
<evidence type="ECO:0000313" key="5">
    <source>
        <dbReference type="EMBL" id="OXB61965.1"/>
    </source>
</evidence>
<keyword evidence="6" id="KW-1185">Reference proteome</keyword>
<accession>A0A226N2Y9</accession>
<dbReference type="Gene3D" id="3.30.40.10">
    <property type="entry name" value="Zinc/RING finger domain, C3HC4 (zinc finger)"/>
    <property type="match status" value="2"/>
</dbReference>
<gene>
    <name evidence="5" type="ORF">ASZ78_014862</name>
</gene>
<dbReference type="InterPro" id="IPR034732">
    <property type="entry name" value="EPHD"/>
</dbReference>
<dbReference type="GO" id="GO:0005634">
    <property type="term" value="C:nucleus"/>
    <property type="evidence" value="ECO:0007669"/>
    <property type="project" value="TreeGrafter"/>
</dbReference>
<dbReference type="EMBL" id="MCFN01000241">
    <property type="protein sequence ID" value="OXB61965.1"/>
    <property type="molecule type" value="Genomic_DNA"/>
</dbReference>
<evidence type="ECO:0000259" key="4">
    <source>
        <dbReference type="PROSITE" id="PS51805"/>
    </source>
</evidence>
<sequence>MRLCHAWADGAAVPVAGCGLCKRPDNDPYIFGGMCRRGCLRFHENCLCHARKLSRRGADHEGFFGFLLPDIQKALQRAARKKHPSPHRWVRRGPQPRGTPERAVLCRASAAWSCTALMPGPTLLSPQKCCICRHRGASVRCQHENCSHTFHFPCGRERGCVSQFFGEYRSFCWLHAPKQQARPVPQEHRQCTVCMEAVEERLSFNTLTCPACNTAHFHRYCVQRQARIAGQHRFHCLFCWDVENIRTEMFRLGIQIPSMPWRLLLCRSCGSHGTHHFCSTVTDSSDSWECANCVDTDSGKKRCPRRHVAIRPRERSSRLEPRWAPRCAPELISVHLAASSD</sequence>
<dbReference type="PROSITE" id="PS51805">
    <property type="entry name" value="EPHD"/>
    <property type="match status" value="1"/>
</dbReference>
<evidence type="ECO:0000313" key="6">
    <source>
        <dbReference type="Proteomes" id="UP000198323"/>
    </source>
</evidence>
<dbReference type="PANTHER" id="PTHR12420">
    <property type="entry name" value="PHD FINGER PROTEIN"/>
    <property type="match status" value="1"/>
</dbReference>
<evidence type="ECO:0000256" key="1">
    <source>
        <dbReference type="ARBA" id="ARBA00022723"/>
    </source>
</evidence>